<evidence type="ECO:0000313" key="10">
    <source>
        <dbReference type="Proteomes" id="UP001383192"/>
    </source>
</evidence>
<feature type="transmembrane region" description="Helical" evidence="7">
    <location>
        <begin position="487"/>
        <end position="512"/>
    </location>
</feature>
<evidence type="ECO:0000256" key="5">
    <source>
        <dbReference type="ARBA" id="ARBA00023136"/>
    </source>
</evidence>
<evidence type="ECO:0000256" key="6">
    <source>
        <dbReference type="SAM" id="MobiDB-lite"/>
    </source>
</evidence>
<feature type="transmembrane region" description="Helical" evidence="7">
    <location>
        <begin position="252"/>
        <end position="273"/>
    </location>
</feature>
<dbReference type="PANTHER" id="PTHR42718">
    <property type="entry name" value="MAJOR FACILITATOR SUPERFAMILY MULTIDRUG TRANSPORTER MFSC"/>
    <property type="match status" value="1"/>
</dbReference>
<dbReference type="InterPro" id="IPR020846">
    <property type="entry name" value="MFS_dom"/>
</dbReference>
<proteinExistence type="predicted"/>
<evidence type="ECO:0000256" key="2">
    <source>
        <dbReference type="ARBA" id="ARBA00022448"/>
    </source>
</evidence>
<accession>A0AAW0CSP3</accession>
<feature type="compositionally biased region" description="Basic and acidic residues" evidence="6">
    <location>
        <begin position="24"/>
        <end position="40"/>
    </location>
</feature>
<name>A0AAW0CSP3_9AGAR</name>
<feature type="region of interest" description="Disordered" evidence="6">
    <location>
        <begin position="1"/>
        <end position="48"/>
    </location>
</feature>
<dbReference type="InterPro" id="IPR011701">
    <property type="entry name" value="MFS"/>
</dbReference>
<feature type="transmembrane region" description="Helical" evidence="7">
    <location>
        <begin position="385"/>
        <end position="405"/>
    </location>
</feature>
<evidence type="ECO:0000256" key="1">
    <source>
        <dbReference type="ARBA" id="ARBA00004141"/>
    </source>
</evidence>
<dbReference type="Proteomes" id="UP001383192">
    <property type="component" value="Unassembled WGS sequence"/>
</dbReference>
<dbReference type="SUPFAM" id="SSF103473">
    <property type="entry name" value="MFS general substrate transporter"/>
    <property type="match status" value="1"/>
</dbReference>
<evidence type="ECO:0000313" key="9">
    <source>
        <dbReference type="EMBL" id="KAK7041511.1"/>
    </source>
</evidence>
<gene>
    <name evidence="9" type="ORF">VNI00_009381</name>
</gene>
<feature type="transmembrane region" description="Helical" evidence="7">
    <location>
        <begin position="61"/>
        <end position="86"/>
    </location>
</feature>
<dbReference type="AlphaFoldDB" id="A0AAW0CSP3"/>
<dbReference type="GO" id="GO:0022857">
    <property type="term" value="F:transmembrane transporter activity"/>
    <property type="evidence" value="ECO:0007669"/>
    <property type="project" value="InterPro"/>
</dbReference>
<keyword evidence="5 7" id="KW-0472">Membrane</keyword>
<keyword evidence="4 7" id="KW-1133">Transmembrane helix</keyword>
<feature type="transmembrane region" description="Helical" evidence="7">
    <location>
        <begin position="324"/>
        <end position="343"/>
    </location>
</feature>
<keyword evidence="10" id="KW-1185">Reference proteome</keyword>
<dbReference type="Gene3D" id="1.20.1720.10">
    <property type="entry name" value="Multidrug resistance protein D"/>
    <property type="match status" value="1"/>
</dbReference>
<feature type="transmembrane region" description="Helical" evidence="7">
    <location>
        <begin position="355"/>
        <end position="378"/>
    </location>
</feature>
<feature type="transmembrane region" description="Helical" evidence="7">
    <location>
        <begin position="452"/>
        <end position="475"/>
    </location>
</feature>
<evidence type="ECO:0000256" key="7">
    <source>
        <dbReference type="SAM" id="Phobius"/>
    </source>
</evidence>
<dbReference type="Gene3D" id="1.20.1250.20">
    <property type="entry name" value="MFS general substrate transporter like domains"/>
    <property type="match status" value="1"/>
</dbReference>
<reference evidence="9 10" key="1">
    <citation type="submission" date="2024-01" db="EMBL/GenBank/DDBJ databases">
        <title>A draft genome for a cacao thread blight-causing isolate of Paramarasmius palmivorus.</title>
        <authorList>
            <person name="Baruah I.K."/>
            <person name="Bukari Y."/>
            <person name="Amoako-Attah I."/>
            <person name="Meinhardt L.W."/>
            <person name="Bailey B.A."/>
            <person name="Cohen S.P."/>
        </authorList>
    </citation>
    <scope>NUCLEOTIDE SEQUENCE [LARGE SCALE GENOMIC DNA]</scope>
    <source>
        <strain evidence="9 10">GH-12</strain>
    </source>
</reference>
<feature type="transmembrane region" description="Helical" evidence="7">
    <location>
        <begin position="98"/>
        <end position="117"/>
    </location>
</feature>
<evidence type="ECO:0000256" key="4">
    <source>
        <dbReference type="ARBA" id="ARBA00022989"/>
    </source>
</evidence>
<dbReference type="EMBL" id="JAYKXP010000034">
    <property type="protein sequence ID" value="KAK7041511.1"/>
    <property type="molecule type" value="Genomic_DNA"/>
</dbReference>
<feature type="transmembrane region" description="Helical" evidence="7">
    <location>
        <begin position="285"/>
        <end position="303"/>
    </location>
</feature>
<dbReference type="Pfam" id="PF07690">
    <property type="entry name" value="MFS_1"/>
    <property type="match status" value="1"/>
</dbReference>
<feature type="transmembrane region" description="Helical" evidence="7">
    <location>
        <begin position="218"/>
        <end position="240"/>
    </location>
</feature>
<feature type="transmembrane region" description="Helical" evidence="7">
    <location>
        <begin position="411"/>
        <end position="431"/>
    </location>
</feature>
<feature type="domain" description="Major facilitator superfamily (MFS) profile" evidence="8">
    <location>
        <begin position="63"/>
        <end position="514"/>
    </location>
</feature>
<dbReference type="PANTHER" id="PTHR42718:SF9">
    <property type="entry name" value="MAJOR FACILITATOR SUPERFAMILY MULTIDRUG TRANSPORTER MFSC"/>
    <property type="match status" value="1"/>
</dbReference>
<comment type="subcellular location">
    <subcellularLocation>
        <location evidence="1">Membrane</location>
        <topology evidence="1">Multi-pass membrane protein</topology>
    </subcellularLocation>
</comment>
<dbReference type="GO" id="GO:0016020">
    <property type="term" value="C:membrane"/>
    <property type="evidence" value="ECO:0007669"/>
    <property type="project" value="UniProtKB-SubCell"/>
</dbReference>
<keyword evidence="2" id="KW-0813">Transport</keyword>
<feature type="transmembrane region" description="Helical" evidence="7">
    <location>
        <begin position="129"/>
        <end position="148"/>
    </location>
</feature>
<evidence type="ECO:0000256" key="3">
    <source>
        <dbReference type="ARBA" id="ARBA00022692"/>
    </source>
</evidence>
<feature type="transmembrane region" description="Helical" evidence="7">
    <location>
        <begin position="189"/>
        <end position="212"/>
    </location>
</feature>
<organism evidence="9 10">
    <name type="scientific">Paramarasmius palmivorus</name>
    <dbReference type="NCBI Taxonomy" id="297713"/>
    <lineage>
        <taxon>Eukaryota</taxon>
        <taxon>Fungi</taxon>
        <taxon>Dikarya</taxon>
        <taxon>Basidiomycota</taxon>
        <taxon>Agaricomycotina</taxon>
        <taxon>Agaricomycetes</taxon>
        <taxon>Agaricomycetidae</taxon>
        <taxon>Agaricales</taxon>
        <taxon>Marasmiineae</taxon>
        <taxon>Marasmiaceae</taxon>
        <taxon>Paramarasmius</taxon>
    </lineage>
</organism>
<evidence type="ECO:0000259" key="8">
    <source>
        <dbReference type="PROSITE" id="PS50850"/>
    </source>
</evidence>
<dbReference type="PROSITE" id="PS50850">
    <property type="entry name" value="MFS"/>
    <property type="match status" value="1"/>
</dbReference>
<dbReference type="InterPro" id="IPR036259">
    <property type="entry name" value="MFS_trans_sf"/>
</dbReference>
<protein>
    <recommendedName>
        <fullName evidence="8">Major facilitator superfamily (MFS) profile domain-containing protein</fullName>
    </recommendedName>
</protein>
<sequence>MSQTSAADGLQREKSSESESSSSGKKDDTIVSTKEVEPKADGSSASSFTTSEHQMTTLRKYIILFVVSGVQFFDIFNACAAIIALPEIEKALGFTQSSIQWVLSAYTLTFAACMLISGRVCDIFHPKPVFLTGCFIVGLLAIPLGASVNPIMTIVLRAVQGIGAAMTIPSAVSMVTTTFPDPNERGRAYAIYGAFGAVGNALGFVLGGVISSQASWRWVFYLIAIIITPFAIAAWFVLPNPKSEDKSTQGKTLDWPGVATLTAGLVLFVYAITEAGSAGWSSPRVLATLIISIFLFGGFLLVERIVSDPAFPPRTWFNKNFTPLFFYAWTVYWWLFAIELQLVQVFMNLWHVSSISAAIRCIPLGITGGITAYLVGLFAPKMPRIPLLVSGQVLMGVGSVLFALADTEDKYWSHVVPGIIVGTSGLSLAYVGSTIVVMEGAQAGQEGVVSAVIYTAYQIGATLGLAIVTSITVALNQGRAADPISQHVGYAASFWSILGANGVGIFITLLFVRN</sequence>
<comment type="caution">
    <text evidence="9">The sequence shown here is derived from an EMBL/GenBank/DDBJ whole genome shotgun (WGS) entry which is preliminary data.</text>
</comment>
<keyword evidence="3 7" id="KW-0812">Transmembrane</keyword>